<evidence type="ECO:0000313" key="5">
    <source>
        <dbReference type="EMBL" id="MFD1044622.1"/>
    </source>
</evidence>
<dbReference type="SUPFAM" id="SSF54593">
    <property type="entry name" value="Glyoxalase/Bleomycin resistance protein/Dihydroxybiphenyl dioxygenase"/>
    <property type="match status" value="1"/>
</dbReference>
<dbReference type="InterPro" id="IPR029068">
    <property type="entry name" value="Glyas_Bleomycin-R_OHBP_Dase"/>
</dbReference>
<keyword evidence="6" id="KW-1185">Reference proteome</keyword>
<name>A0ABW3M2W0_9PSEU</name>
<sequence>MQRIAPIFTVHNLEEALNHYQRLGFTVRTYVGGGYGYATRDTIEIHLGVVPPNDHRASAAYLFVEDADKLAAEWRAEGVEVHSPQDTEWGKREGAVVDPDGNVIRFGSPMA</sequence>
<accession>A0ABW3M2W0</accession>
<evidence type="ECO:0000256" key="1">
    <source>
        <dbReference type="ARBA" id="ARBA00011051"/>
    </source>
</evidence>
<dbReference type="InterPro" id="IPR037523">
    <property type="entry name" value="VOC_core"/>
</dbReference>
<feature type="domain" description="VOC" evidence="4">
    <location>
        <begin position="1"/>
        <end position="109"/>
    </location>
</feature>
<dbReference type="EMBL" id="JBHTIS010000089">
    <property type="protein sequence ID" value="MFD1044622.1"/>
    <property type="molecule type" value="Genomic_DNA"/>
</dbReference>
<comment type="similarity">
    <text evidence="1">Belongs to the bleomycin resistance protein family.</text>
</comment>
<gene>
    <name evidence="5" type="ORF">ACFQ1S_02935</name>
</gene>
<evidence type="ECO:0000256" key="3">
    <source>
        <dbReference type="ARBA" id="ARBA00023251"/>
    </source>
</evidence>
<evidence type="ECO:0000313" key="6">
    <source>
        <dbReference type="Proteomes" id="UP001597045"/>
    </source>
</evidence>
<protein>
    <recommendedName>
        <fullName evidence="2">Bleomycin resistance protein</fullName>
    </recommendedName>
</protein>
<organism evidence="5 6">
    <name type="scientific">Kibdelosporangium lantanae</name>
    <dbReference type="NCBI Taxonomy" id="1497396"/>
    <lineage>
        <taxon>Bacteria</taxon>
        <taxon>Bacillati</taxon>
        <taxon>Actinomycetota</taxon>
        <taxon>Actinomycetes</taxon>
        <taxon>Pseudonocardiales</taxon>
        <taxon>Pseudonocardiaceae</taxon>
        <taxon>Kibdelosporangium</taxon>
    </lineage>
</organism>
<evidence type="ECO:0000259" key="4">
    <source>
        <dbReference type="PROSITE" id="PS51819"/>
    </source>
</evidence>
<comment type="caution">
    <text evidence="5">The sequence shown here is derived from an EMBL/GenBank/DDBJ whole genome shotgun (WGS) entry which is preliminary data.</text>
</comment>
<reference evidence="6" key="1">
    <citation type="journal article" date="2019" name="Int. J. Syst. Evol. Microbiol.">
        <title>The Global Catalogue of Microorganisms (GCM) 10K type strain sequencing project: providing services to taxonomists for standard genome sequencing and annotation.</title>
        <authorList>
            <consortium name="The Broad Institute Genomics Platform"/>
            <consortium name="The Broad Institute Genome Sequencing Center for Infectious Disease"/>
            <person name="Wu L."/>
            <person name="Ma J."/>
        </authorList>
    </citation>
    <scope>NUCLEOTIDE SEQUENCE [LARGE SCALE GENOMIC DNA]</scope>
    <source>
        <strain evidence="6">JCM 31486</strain>
    </source>
</reference>
<dbReference type="InterPro" id="IPR004360">
    <property type="entry name" value="Glyas_Fos-R_dOase_dom"/>
</dbReference>
<dbReference type="Gene3D" id="3.10.180.10">
    <property type="entry name" value="2,3-Dihydroxybiphenyl 1,2-Dioxygenase, domain 1"/>
    <property type="match status" value="1"/>
</dbReference>
<dbReference type="CDD" id="cd08349">
    <property type="entry name" value="BLMA_like"/>
    <property type="match status" value="1"/>
</dbReference>
<dbReference type="PROSITE" id="PS51819">
    <property type="entry name" value="VOC"/>
    <property type="match status" value="1"/>
</dbReference>
<dbReference type="Proteomes" id="UP001597045">
    <property type="component" value="Unassembled WGS sequence"/>
</dbReference>
<dbReference type="InterPro" id="IPR000335">
    <property type="entry name" value="Bleomycin-R"/>
</dbReference>
<proteinExistence type="inferred from homology"/>
<evidence type="ECO:0000256" key="2">
    <source>
        <dbReference type="ARBA" id="ARBA00021572"/>
    </source>
</evidence>
<dbReference type="Pfam" id="PF00903">
    <property type="entry name" value="Glyoxalase"/>
    <property type="match status" value="1"/>
</dbReference>
<keyword evidence="3" id="KW-0046">Antibiotic resistance</keyword>